<feature type="region of interest" description="Disordered" evidence="1">
    <location>
        <begin position="66"/>
        <end position="85"/>
    </location>
</feature>
<sequence>MTMQKQNKEGEEVLMEIGNIIMAKEMEPIMKENINPEMCIKGAKKWKKIARVINENITEDGCVLNGGRKRTKPEDEDLVKASNGG</sequence>
<name>A0A834SES0_9FABA</name>
<reference evidence="2" key="1">
    <citation type="submission" date="2020-09" db="EMBL/GenBank/DDBJ databases">
        <title>Genome-Enabled Discovery of Anthraquinone Biosynthesis in Senna tora.</title>
        <authorList>
            <person name="Kang S.-H."/>
            <person name="Pandey R.P."/>
            <person name="Lee C.-M."/>
            <person name="Sim J.-S."/>
            <person name="Jeong J.-T."/>
            <person name="Choi B.-S."/>
            <person name="Jung M."/>
            <person name="Ginzburg D."/>
            <person name="Zhao K."/>
            <person name="Won S.Y."/>
            <person name="Oh T.-J."/>
            <person name="Yu Y."/>
            <person name="Kim N.-H."/>
            <person name="Lee O.R."/>
            <person name="Lee T.-H."/>
            <person name="Bashyal P."/>
            <person name="Kim T.-S."/>
            <person name="Lee W.-H."/>
            <person name="Kawkins C."/>
            <person name="Kim C.-K."/>
            <person name="Kim J.S."/>
            <person name="Ahn B.O."/>
            <person name="Rhee S.Y."/>
            <person name="Sohng J.K."/>
        </authorList>
    </citation>
    <scope>NUCLEOTIDE SEQUENCE</scope>
    <source>
        <tissue evidence="2">Leaf</tissue>
    </source>
</reference>
<evidence type="ECO:0000313" key="3">
    <source>
        <dbReference type="Proteomes" id="UP000634136"/>
    </source>
</evidence>
<gene>
    <name evidence="2" type="ORF">G2W53_041394</name>
</gene>
<protein>
    <submittedName>
        <fullName evidence="2">Uncharacterized protein</fullName>
    </submittedName>
</protein>
<keyword evidence="3" id="KW-1185">Reference proteome</keyword>
<evidence type="ECO:0000313" key="2">
    <source>
        <dbReference type="EMBL" id="KAF7802283.1"/>
    </source>
</evidence>
<evidence type="ECO:0000256" key="1">
    <source>
        <dbReference type="SAM" id="MobiDB-lite"/>
    </source>
</evidence>
<dbReference type="AlphaFoldDB" id="A0A834SES0"/>
<organism evidence="2 3">
    <name type="scientific">Senna tora</name>
    <dbReference type="NCBI Taxonomy" id="362788"/>
    <lineage>
        <taxon>Eukaryota</taxon>
        <taxon>Viridiplantae</taxon>
        <taxon>Streptophyta</taxon>
        <taxon>Embryophyta</taxon>
        <taxon>Tracheophyta</taxon>
        <taxon>Spermatophyta</taxon>
        <taxon>Magnoliopsida</taxon>
        <taxon>eudicotyledons</taxon>
        <taxon>Gunneridae</taxon>
        <taxon>Pentapetalae</taxon>
        <taxon>rosids</taxon>
        <taxon>fabids</taxon>
        <taxon>Fabales</taxon>
        <taxon>Fabaceae</taxon>
        <taxon>Caesalpinioideae</taxon>
        <taxon>Cassia clade</taxon>
        <taxon>Senna</taxon>
    </lineage>
</organism>
<dbReference type="Proteomes" id="UP000634136">
    <property type="component" value="Unassembled WGS sequence"/>
</dbReference>
<accession>A0A834SES0</accession>
<comment type="caution">
    <text evidence="2">The sequence shown here is derived from an EMBL/GenBank/DDBJ whole genome shotgun (WGS) entry which is preliminary data.</text>
</comment>
<dbReference type="EMBL" id="JAAIUW010000013">
    <property type="protein sequence ID" value="KAF7802283.1"/>
    <property type="molecule type" value="Genomic_DNA"/>
</dbReference>
<proteinExistence type="predicted"/>